<evidence type="ECO:0000313" key="3">
    <source>
        <dbReference type="EMBL" id="CAL4123018.1"/>
    </source>
</evidence>
<dbReference type="Proteomes" id="UP001497623">
    <property type="component" value="Unassembled WGS sequence"/>
</dbReference>
<accession>A0AAV2PWW4</accession>
<evidence type="ECO:0000313" key="2">
    <source>
        <dbReference type="EMBL" id="CAL4066405.1"/>
    </source>
</evidence>
<reference evidence="2 6" key="1">
    <citation type="submission" date="2024-05" db="EMBL/GenBank/DDBJ databases">
        <authorList>
            <person name="Wallberg A."/>
        </authorList>
    </citation>
    <scope>NUCLEOTIDE SEQUENCE [LARGE SCALE GENOMIC DNA]</scope>
</reference>
<comment type="caution">
    <text evidence="2">The sequence shown here is derived from an EMBL/GenBank/DDBJ whole genome shotgun (WGS) entry which is preliminary data.</text>
</comment>
<keyword evidence="1" id="KW-0732">Signal</keyword>
<name>A0AAV2PWW4_MEGNR</name>
<dbReference type="EMBL" id="CAXKWB010021163">
    <property type="protein sequence ID" value="CAL4123018.1"/>
    <property type="molecule type" value="Genomic_DNA"/>
</dbReference>
<evidence type="ECO:0000313" key="6">
    <source>
        <dbReference type="Proteomes" id="UP001497623"/>
    </source>
</evidence>
<evidence type="ECO:0000313" key="5">
    <source>
        <dbReference type="EMBL" id="CAL4228692.1"/>
    </source>
</evidence>
<evidence type="ECO:0000256" key="1">
    <source>
        <dbReference type="SAM" id="SignalP"/>
    </source>
</evidence>
<sequence length="103" mass="12098">MKKCLVIIFRLSLFSESCARSSKILLSGRNSWHFRQENCGLRNYHFISKVYMYSATKPYFLTILRFLEIGLLMNIFASDPLKAVKMAHDLTLFLPIYLSIIWL</sequence>
<keyword evidence="6" id="KW-1185">Reference proteome</keyword>
<dbReference type="EMBL" id="CAXKWB010106014">
    <property type="protein sequence ID" value="CAL4228692.1"/>
    <property type="molecule type" value="Genomic_DNA"/>
</dbReference>
<organism evidence="2 6">
    <name type="scientific">Meganyctiphanes norvegica</name>
    <name type="common">Northern krill</name>
    <name type="synonym">Thysanopoda norvegica</name>
    <dbReference type="NCBI Taxonomy" id="48144"/>
    <lineage>
        <taxon>Eukaryota</taxon>
        <taxon>Metazoa</taxon>
        <taxon>Ecdysozoa</taxon>
        <taxon>Arthropoda</taxon>
        <taxon>Crustacea</taxon>
        <taxon>Multicrustacea</taxon>
        <taxon>Malacostraca</taxon>
        <taxon>Eumalacostraca</taxon>
        <taxon>Eucarida</taxon>
        <taxon>Euphausiacea</taxon>
        <taxon>Euphausiidae</taxon>
        <taxon>Meganyctiphanes</taxon>
    </lineage>
</organism>
<evidence type="ECO:0000313" key="4">
    <source>
        <dbReference type="EMBL" id="CAL4139485.1"/>
    </source>
</evidence>
<dbReference type="EMBL" id="CAXKWB010002219">
    <property type="protein sequence ID" value="CAL4066405.1"/>
    <property type="molecule type" value="Genomic_DNA"/>
</dbReference>
<proteinExistence type="predicted"/>
<feature type="signal peptide" evidence="1">
    <location>
        <begin position="1"/>
        <end position="19"/>
    </location>
</feature>
<gene>
    <name evidence="3" type="ORF">MNOR_LOCUS23715</name>
    <name evidence="4" type="ORF">MNOR_LOCUS28457</name>
    <name evidence="5" type="ORF">MNOR_LOCUS39628</name>
    <name evidence="2" type="ORF">MNOR_LOCUS5652</name>
</gene>
<dbReference type="EMBL" id="CAXKWB010031438">
    <property type="protein sequence ID" value="CAL4139485.1"/>
    <property type="molecule type" value="Genomic_DNA"/>
</dbReference>
<protein>
    <submittedName>
        <fullName evidence="2">Uncharacterized protein</fullName>
    </submittedName>
</protein>
<dbReference type="AlphaFoldDB" id="A0AAV2PWW4"/>
<feature type="chain" id="PRO_5044714360" evidence="1">
    <location>
        <begin position="20"/>
        <end position="103"/>
    </location>
</feature>